<accession>A0ABQ9HQ36</accession>
<sequence>MVQLVWKNLLRKSGIRGVFHSWTPFFSRLASKKTKNSLRAPLNWIATLMQKWLAHVIALTASALWWLIRAFTYVSGESPRNGNKFFSSVGILNFEKSIAFKE</sequence>
<keyword evidence="3" id="KW-1185">Reference proteome</keyword>
<keyword evidence="1" id="KW-0812">Transmembrane</keyword>
<evidence type="ECO:0000256" key="1">
    <source>
        <dbReference type="SAM" id="Phobius"/>
    </source>
</evidence>
<proteinExistence type="predicted"/>
<dbReference type="Proteomes" id="UP001159363">
    <property type="component" value="Chromosome X"/>
</dbReference>
<dbReference type="EMBL" id="JARBHB010000004">
    <property type="protein sequence ID" value="KAJ8886485.1"/>
    <property type="molecule type" value="Genomic_DNA"/>
</dbReference>
<feature type="transmembrane region" description="Helical" evidence="1">
    <location>
        <begin position="52"/>
        <end position="74"/>
    </location>
</feature>
<organism evidence="2 3">
    <name type="scientific">Dryococelus australis</name>
    <dbReference type="NCBI Taxonomy" id="614101"/>
    <lineage>
        <taxon>Eukaryota</taxon>
        <taxon>Metazoa</taxon>
        <taxon>Ecdysozoa</taxon>
        <taxon>Arthropoda</taxon>
        <taxon>Hexapoda</taxon>
        <taxon>Insecta</taxon>
        <taxon>Pterygota</taxon>
        <taxon>Neoptera</taxon>
        <taxon>Polyneoptera</taxon>
        <taxon>Phasmatodea</taxon>
        <taxon>Verophasmatodea</taxon>
        <taxon>Anareolatae</taxon>
        <taxon>Phasmatidae</taxon>
        <taxon>Eurycanthinae</taxon>
        <taxon>Dryococelus</taxon>
    </lineage>
</organism>
<comment type="caution">
    <text evidence="2">The sequence shown here is derived from an EMBL/GenBank/DDBJ whole genome shotgun (WGS) entry which is preliminary data.</text>
</comment>
<gene>
    <name evidence="2" type="ORF">PR048_012696</name>
</gene>
<evidence type="ECO:0000313" key="3">
    <source>
        <dbReference type="Proteomes" id="UP001159363"/>
    </source>
</evidence>
<name>A0ABQ9HQ36_9NEOP</name>
<keyword evidence="1" id="KW-0472">Membrane</keyword>
<keyword evidence="1" id="KW-1133">Transmembrane helix</keyword>
<reference evidence="2 3" key="1">
    <citation type="submission" date="2023-02" db="EMBL/GenBank/DDBJ databases">
        <title>LHISI_Scaffold_Assembly.</title>
        <authorList>
            <person name="Stuart O.P."/>
            <person name="Cleave R."/>
            <person name="Magrath M.J.L."/>
            <person name="Mikheyev A.S."/>
        </authorList>
    </citation>
    <scope>NUCLEOTIDE SEQUENCE [LARGE SCALE GENOMIC DNA]</scope>
    <source>
        <strain evidence="2">Daus_M_001</strain>
        <tissue evidence="2">Leg muscle</tissue>
    </source>
</reference>
<protein>
    <submittedName>
        <fullName evidence="2">Uncharacterized protein</fullName>
    </submittedName>
</protein>
<evidence type="ECO:0000313" key="2">
    <source>
        <dbReference type="EMBL" id="KAJ8886485.1"/>
    </source>
</evidence>